<dbReference type="InterPro" id="IPR052927">
    <property type="entry name" value="DCC_oxidoreductase"/>
</dbReference>
<accession>A0A9C7UT21</accession>
<name>A0A9C7UT21_9RHOD</name>
<dbReference type="OrthoDB" id="410458at2759"/>
<dbReference type="InterPro" id="IPR007263">
    <property type="entry name" value="DCC1-like"/>
</dbReference>
<dbReference type="Pfam" id="PF04134">
    <property type="entry name" value="DCC1-like"/>
    <property type="match status" value="1"/>
</dbReference>
<evidence type="ECO:0000313" key="1">
    <source>
        <dbReference type="EMBL" id="GJQ14769.1"/>
    </source>
</evidence>
<sequence>MMARPFTMSGFVSVPPVISQTYKATSVNRVPWRYRGFVTFSKVKLPPRFQQFTQLARCTVTTERHDRKRETVREPCSVENQLDSFLAEKGYQVQDNVILFDGECNLCNGSVNFVLDHDIQGIFKFAALQSPVGLALLQKYKGPMDMSSLVLIEKGQMLLKSDAILRIAELLDNQTLRVLATAVRIGIPRWLRDWVYTEIISKYRRQIFGETDSCRLMEPGWEHRFL</sequence>
<dbReference type="EMBL" id="BQMJ01000059">
    <property type="protein sequence ID" value="GJQ14769.1"/>
    <property type="molecule type" value="Genomic_DNA"/>
</dbReference>
<dbReference type="GO" id="GO:0015035">
    <property type="term" value="F:protein-disulfide reductase activity"/>
    <property type="evidence" value="ECO:0007669"/>
    <property type="project" value="InterPro"/>
</dbReference>
<organism evidence="1 2">
    <name type="scientific">Galdieria partita</name>
    <dbReference type="NCBI Taxonomy" id="83374"/>
    <lineage>
        <taxon>Eukaryota</taxon>
        <taxon>Rhodophyta</taxon>
        <taxon>Bangiophyceae</taxon>
        <taxon>Galdieriales</taxon>
        <taxon>Galdieriaceae</taxon>
        <taxon>Galdieria</taxon>
    </lineage>
</organism>
<dbReference type="Proteomes" id="UP001061958">
    <property type="component" value="Unassembled WGS sequence"/>
</dbReference>
<keyword evidence="2" id="KW-1185">Reference proteome</keyword>
<proteinExistence type="predicted"/>
<reference evidence="1" key="2">
    <citation type="submission" date="2022-01" db="EMBL/GenBank/DDBJ databases">
        <authorList>
            <person name="Hirooka S."/>
            <person name="Miyagishima S.Y."/>
        </authorList>
    </citation>
    <scope>NUCLEOTIDE SEQUENCE</scope>
    <source>
        <strain evidence="1">NBRC 102759</strain>
    </source>
</reference>
<dbReference type="PANTHER" id="PTHR33639">
    <property type="entry name" value="THIOL-DISULFIDE OXIDOREDUCTASE DCC"/>
    <property type="match status" value="1"/>
</dbReference>
<evidence type="ECO:0000313" key="2">
    <source>
        <dbReference type="Proteomes" id="UP001061958"/>
    </source>
</evidence>
<dbReference type="AlphaFoldDB" id="A0A9C7UT21"/>
<comment type="caution">
    <text evidence="1">The sequence shown here is derived from an EMBL/GenBank/DDBJ whole genome shotgun (WGS) entry which is preliminary data.</text>
</comment>
<dbReference type="PANTHER" id="PTHR33639:SF2">
    <property type="entry name" value="DUF393 DOMAIN-CONTAINING PROTEIN"/>
    <property type="match status" value="1"/>
</dbReference>
<protein>
    <recommendedName>
        <fullName evidence="3">DUF393 domain-containing protein</fullName>
    </recommendedName>
</protein>
<reference evidence="1" key="1">
    <citation type="journal article" date="2022" name="Proc. Natl. Acad. Sci. U.S.A.">
        <title>Life cycle and functional genomics of the unicellular red alga Galdieria for elucidating algal and plant evolution and industrial use.</title>
        <authorList>
            <person name="Hirooka S."/>
            <person name="Itabashi T."/>
            <person name="Ichinose T.M."/>
            <person name="Onuma R."/>
            <person name="Fujiwara T."/>
            <person name="Yamashita S."/>
            <person name="Jong L.W."/>
            <person name="Tomita R."/>
            <person name="Iwane A.H."/>
            <person name="Miyagishima S.Y."/>
        </authorList>
    </citation>
    <scope>NUCLEOTIDE SEQUENCE</scope>
    <source>
        <strain evidence="1">NBRC 102759</strain>
    </source>
</reference>
<gene>
    <name evidence="1" type="ORF">GpartN1_g6560.t1</name>
</gene>
<evidence type="ECO:0008006" key="3">
    <source>
        <dbReference type="Google" id="ProtNLM"/>
    </source>
</evidence>